<dbReference type="SMART" id="SM00823">
    <property type="entry name" value="PKS_PP"/>
    <property type="match status" value="2"/>
</dbReference>
<comment type="similarity">
    <text evidence="2">Belongs to the ATP-dependent AMP-binding enzyme family.</text>
</comment>
<dbReference type="GO" id="GO:0017000">
    <property type="term" value="P:antibiotic biosynthetic process"/>
    <property type="evidence" value="ECO:0007669"/>
    <property type="project" value="UniProtKB-KW"/>
</dbReference>
<gene>
    <name evidence="9" type="ORF">GTZ93_41990</name>
</gene>
<evidence type="ECO:0000313" key="9">
    <source>
        <dbReference type="EMBL" id="NBC46373.1"/>
    </source>
</evidence>
<dbReference type="PROSITE" id="PS50075">
    <property type="entry name" value="CARRIER"/>
    <property type="match status" value="2"/>
</dbReference>
<dbReference type="FunFam" id="3.40.50.12780:FF:000012">
    <property type="entry name" value="Non-ribosomal peptide synthetase"/>
    <property type="match status" value="1"/>
</dbReference>
<dbReference type="FunFam" id="2.30.38.10:FF:000001">
    <property type="entry name" value="Non-ribosomal peptide synthetase PvdI"/>
    <property type="match status" value="2"/>
</dbReference>
<dbReference type="CDD" id="cd17652">
    <property type="entry name" value="A_NRPS_CmdD_like"/>
    <property type="match status" value="1"/>
</dbReference>
<evidence type="ECO:0000256" key="1">
    <source>
        <dbReference type="ARBA" id="ARBA00001957"/>
    </source>
</evidence>
<dbReference type="CDD" id="cd19543">
    <property type="entry name" value="DCL_NRPS"/>
    <property type="match status" value="2"/>
</dbReference>
<evidence type="ECO:0000256" key="3">
    <source>
        <dbReference type="ARBA" id="ARBA00022450"/>
    </source>
</evidence>
<dbReference type="InterPro" id="IPR020806">
    <property type="entry name" value="PKS_PP-bd"/>
</dbReference>
<dbReference type="Proteomes" id="UP000537825">
    <property type="component" value="Unassembled WGS sequence"/>
</dbReference>
<dbReference type="NCBIfam" id="TIGR01733">
    <property type="entry name" value="AA-adenyl-dom"/>
    <property type="match status" value="1"/>
</dbReference>
<dbReference type="FunFam" id="1.10.1200.10:FF:000005">
    <property type="entry name" value="Nonribosomal peptide synthetase 1"/>
    <property type="match status" value="2"/>
</dbReference>
<dbReference type="FunFam" id="3.30.300.30:FF:000010">
    <property type="entry name" value="Enterobactin synthetase component F"/>
    <property type="match status" value="2"/>
</dbReference>
<keyword evidence="5" id="KW-0436">Ligase</keyword>
<dbReference type="FunFam" id="3.40.50.980:FF:000001">
    <property type="entry name" value="Non-ribosomal peptide synthetase"/>
    <property type="match status" value="1"/>
</dbReference>
<evidence type="ECO:0000256" key="2">
    <source>
        <dbReference type="ARBA" id="ARBA00006432"/>
    </source>
</evidence>
<dbReference type="InterPro" id="IPR009081">
    <property type="entry name" value="PP-bd_ACP"/>
</dbReference>
<feature type="domain" description="Carrier" evidence="8">
    <location>
        <begin position="230"/>
        <end position="304"/>
    </location>
</feature>
<reference evidence="9 10" key="1">
    <citation type="submission" date="2020-01" db="EMBL/GenBank/DDBJ databases">
        <title>The draft genome sequence of Corallococcus exiguus DSM 14696.</title>
        <authorList>
            <person name="Zhang X."/>
            <person name="Zhu H."/>
        </authorList>
    </citation>
    <scope>NUCLEOTIDE SEQUENCE [LARGE SCALE GENOMIC DNA]</scope>
    <source>
        <strain evidence="9 10">DSM 14696</strain>
    </source>
</reference>
<dbReference type="Gene3D" id="3.40.50.980">
    <property type="match status" value="2"/>
</dbReference>
<dbReference type="PROSITE" id="PS00012">
    <property type="entry name" value="PHOSPHOPANTETHEINE"/>
    <property type="match status" value="2"/>
</dbReference>
<dbReference type="PANTHER" id="PTHR45398:SF1">
    <property type="entry name" value="ENZYME, PUTATIVE (JCVI)-RELATED"/>
    <property type="match status" value="1"/>
</dbReference>
<evidence type="ECO:0000256" key="7">
    <source>
        <dbReference type="ARBA" id="ARBA00023268"/>
    </source>
</evidence>
<dbReference type="InterPro" id="IPR036736">
    <property type="entry name" value="ACP-like_sf"/>
</dbReference>
<sequence>LKVPVTACYGPTENTLFTSCHRMTEGSQVGEVVAIGQPIGNTRVYVLDAALNPVPVGVAGELYAAGEGVARGYLGSAELTAERFVPDLHSGLSGERMYRTGDLARWQADGTLEFLGRADTQVKVRGFRIELGEVEGALRAHPAVKEAVVVARGQGAGDKRLIAYVVPKAEGWPGVSGLREHVKAKLPEYMVPSAFVALETLPLTSNGKVDRKALPEPESVRPELARQYVAPRTEVEKTLAEVWAQVLGLNRVGVQDNFFELGGDSILSLQVVARARRAGLEISPRQLFQKQTVEELAQVAKVALEAGEQKPVEGAVELTPVQQAFFAQERSQAHHFNQSLLLDVAGEVEAAALEKALNEVVKHHDALRMRFDRVDGAWKQHNAGVEEAGALKLEQVDLRGAQDVAAQLEQVATQVQGSLELEKGPLMKAVLFELGEKGRRLLVVVHHLVVDGVSWRVVVEDVERACEQVARGEAVELGPKSASYQQWARRLKEYAGQVEGEVAYWESQGAEQVPSLPVDEAGGKNETGLEGEVRLELSREETAALLREVPGAYRARVDEVLLAGLAAALKKWRGLERVRVELEGHGREEEVGLEVSRTVGWFTSVYPVVVEAPKAEGAGAWVRAVKESVRRVPGKGLGFGLLKYLGAEESQKKLRALPKAEVVFNYLGQVDATAAQSKYFAQAKERAGEAQAKGEKRAHVLGVNGLVVGGRLEVAIEYGRELHRRESIEQLAREYERQLKKLLHEMREPDAGVWTAVDFPLVKASPPQLEKVLGRGEGVEDVYPLSPLQQGLLFHSLLEGGSGVYVEQLAWEVRGGLKVEALKQAWQTVVERLSILRTRFLWEGLEDPLQVVQRTVQLPWEERDWSSLGREAQQHALDEYLKEDARQGFELGQAPLMRMAVMKLGEDGWRCVWSHHHLLLDGWSLGLVLDEVFTTYEALVTGGELRGQVRAAYREYIAWLAKQDTKKAEAYWREALKGVSAPTRLPLETHGSRDDSHAQDELVLQLTEEETSAVQGFAQRQQVTVNTLAQGAWALVLGRHAGEGEVVFGATVAGRPAELDGVEGMVGLFINTLPVRVKLGGGELVESWLKAQQEQQAEQRQYEQSPLVRVQGWSEVPRGQALFESLLVFENYPIDSSLKGRANRWEVGDVRVKERTNYALTLSVIPDRQLRLMLAYDVSRFDARGMDALLKQWKVALLGLVASAGKRLEDVSLLTQAERQQVLETWSGTREAFPEATTVASLFEAQVDRAPDAVAVEFEGQRLTYRDLDVRANQLARALHRLGVGPEVRVGLCLERSLDVAVALLGVLKAGGAYLPLDPMLPRERLAFMLSDSGAEVLLTQGSLRERLPETSVRTLCLDEAREAVLRESGERVPRGASPGNLAYIIYTSGSTGTPKGTAIEHRSVANLVTHEAVAYGIGPGSRVLQFANLSFDLSVEEIFTTLTAGATLVLAPAERLLPGDTLSALLRDANITVLSLTPAALAVTPSEGLPALRTVISGGEALPAEVVTRWAPGRRFVNSYGPTEATVVATLTDCVADGRTPSIGRPLANVRTYVLDARGGLVALGVAGELYLGGVGVARGYPGRPELTAERFVPDAFGGEPGARLYRTGDVARWREDGSLEFVGRADTQVKVRGFRIELGEVEGALRAHPAVKDAVVMARGQGAGDKRLVAYVVGHGPAAVDTNELRQALKTRLPEYMVPSAFVALETLPLTSNGKVDRKALPEPEGVRPELARQYVAPRTEMEKTLAEVWAQVLGLNRVGVQDNFFELGGDSILSLQVVSRVRRAGLEVTPKQLFQKQTVEELAQVVKAAQAVADQGPVEGPVELTAIQKSFLEEAWKKPSHSNQSLLLEVSRALDAAVLEKALNEVVKHHDALRMRFEQVGGEWKQRNASVEEAGALKLEQVDLRGAQDVAAQLEQVATRVQGSLELEKGPLMKAVLFELGEKGRRLLVVVHHLVVDGVSWRVVVEDVERACEQVELGPKSASYQQWARRLKEYAGQVEGEVAYWEAQGAAQVPSLPVDEAGGRNETGLEGEVRLELSREETAALLREVPGAYRARVDEVLLAGLAAALKKWRGLERVRVELEGHGREEEVGLEVSRTVGWFTSVYPVVVEAPKAEGAGAWVRAVKESVRRVPGKGLGFGLLKYLGAEESQKKLRALPKAEVVFNYLGQVDATAAQSKYFAPAKEKSGEAQAKGEKRAHVLGVNGLVVGGRLEVAIDYGRELHRRESVEELARHYAQELRQLLRQRTESEAGLWTPVDFPLVKASAQQLEKVLGRGEGVEDVYPLSPLQQGLLFHSLLEGGSGVYVEQLAWEVRGGLKVEALKQAWQAVVERLSILRTRFLWEGLEEPLQVVQRTVQLPWEERDWSSLGREAQQHALDEYLKADSRQGFELGQAPLMRMAVMKLGEEGWRCVWSHHHLLLDGWSLGLVLEEVFTTYEALVTGGDVRGRTRPAYREYIGWLGKQDTKKAEAYWREALKGVSAPTRLPLEARGAKGGTSNQDEVTLQLTEEETSAVQGFAQRQQVTVNTLAQGAWALVLGRHAGEGEVVFGATVAGRPAELDGVEGMVGLFINTLPVRVQLPGDGGVAEWLKGLQKQQAEQQQFEQSPLVQVQGWSNVPRGQPLFDSLLIFENYPVDESLKGRASRWDVRDVRSKERTNYALTLSAMPGSQLRLKLVYETPRFEQRGMDALLKQWKVALLGLVTSASKRLSEVTLLTQAERQQVLKGWNATEQEYARESSIAEEFER</sequence>
<dbReference type="PANTHER" id="PTHR45398">
    <property type="match status" value="1"/>
</dbReference>
<dbReference type="PROSITE" id="PS00455">
    <property type="entry name" value="AMP_BINDING"/>
    <property type="match status" value="1"/>
</dbReference>
<dbReference type="Gene3D" id="3.30.559.10">
    <property type="entry name" value="Chloramphenicol acetyltransferase-like domain"/>
    <property type="match status" value="4"/>
</dbReference>
<dbReference type="InterPro" id="IPR025110">
    <property type="entry name" value="AMP-bd_C"/>
</dbReference>
<dbReference type="InterPro" id="IPR010071">
    <property type="entry name" value="AA_adenyl_dom"/>
</dbReference>
<dbReference type="EMBL" id="JAAAPK010000027">
    <property type="protein sequence ID" value="NBC46373.1"/>
    <property type="molecule type" value="Genomic_DNA"/>
</dbReference>
<dbReference type="FunFam" id="3.30.559.10:FF:000016">
    <property type="entry name" value="Nonribosomal peptide synthase Pes1"/>
    <property type="match status" value="1"/>
</dbReference>
<keyword evidence="6" id="KW-0045">Antibiotic biosynthesis</keyword>
<dbReference type="CDD" id="cd19534">
    <property type="entry name" value="E_NRPS"/>
    <property type="match status" value="2"/>
</dbReference>
<dbReference type="Gene3D" id="3.40.50.12780">
    <property type="entry name" value="N-terminal domain of ligase-like"/>
    <property type="match status" value="1"/>
</dbReference>
<dbReference type="SUPFAM" id="SSF52777">
    <property type="entry name" value="CoA-dependent acyltransferases"/>
    <property type="match status" value="8"/>
</dbReference>
<evidence type="ECO:0000256" key="4">
    <source>
        <dbReference type="ARBA" id="ARBA00022553"/>
    </source>
</evidence>
<dbReference type="Gene3D" id="3.30.559.30">
    <property type="entry name" value="Nonribosomal peptide synthetase, condensation domain"/>
    <property type="match status" value="4"/>
</dbReference>
<dbReference type="SUPFAM" id="SSF56801">
    <property type="entry name" value="Acetyl-CoA synthetase-like"/>
    <property type="match status" value="2"/>
</dbReference>
<accession>A0A7X4YJA7</accession>
<evidence type="ECO:0000259" key="8">
    <source>
        <dbReference type="PROSITE" id="PS50075"/>
    </source>
</evidence>
<comment type="caution">
    <text evidence="9">The sequence shown here is derived from an EMBL/GenBank/DDBJ whole genome shotgun (WGS) entry which is preliminary data.</text>
</comment>
<dbReference type="RefSeq" id="WP_161663384.1">
    <property type="nucleotide sequence ID" value="NZ_JAAAPK010000027.1"/>
</dbReference>
<evidence type="ECO:0000256" key="5">
    <source>
        <dbReference type="ARBA" id="ARBA00022598"/>
    </source>
</evidence>
<dbReference type="InterPro" id="IPR006162">
    <property type="entry name" value="Ppantetheine_attach_site"/>
</dbReference>
<evidence type="ECO:0000256" key="6">
    <source>
        <dbReference type="ARBA" id="ARBA00023194"/>
    </source>
</evidence>
<dbReference type="GO" id="GO:0043041">
    <property type="term" value="P:amino acid activation for nonribosomal peptide biosynthetic process"/>
    <property type="evidence" value="ECO:0007669"/>
    <property type="project" value="UniProtKB-ARBA"/>
</dbReference>
<dbReference type="NCBIfam" id="TIGR01720">
    <property type="entry name" value="NRPS-para261"/>
    <property type="match status" value="2"/>
</dbReference>
<dbReference type="Pfam" id="PF00501">
    <property type="entry name" value="AMP-binding"/>
    <property type="match status" value="2"/>
</dbReference>
<keyword evidence="4" id="KW-0597">Phosphoprotein</keyword>
<dbReference type="SUPFAM" id="SSF47336">
    <property type="entry name" value="ACP-like"/>
    <property type="match status" value="2"/>
</dbReference>
<feature type="non-terminal residue" evidence="9">
    <location>
        <position position="2748"/>
    </location>
</feature>
<dbReference type="InterPro" id="IPR023213">
    <property type="entry name" value="CAT-like_dom_sf"/>
</dbReference>
<dbReference type="GO" id="GO:0044550">
    <property type="term" value="P:secondary metabolite biosynthetic process"/>
    <property type="evidence" value="ECO:0007669"/>
    <property type="project" value="UniProtKB-ARBA"/>
</dbReference>
<keyword evidence="3" id="KW-0596">Phosphopantetheine</keyword>
<dbReference type="InterPro" id="IPR001242">
    <property type="entry name" value="Condensation_dom"/>
</dbReference>
<keyword evidence="7" id="KW-0511">Multifunctional enzyme</keyword>
<dbReference type="GO" id="GO:0016874">
    <property type="term" value="F:ligase activity"/>
    <property type="evidence" value="ECO:0007669"/>
    <property type="project" value="UniProtKB-KW"/>
</dbReference>
<protein>
    <submittedName>
        <fullName evidence="9">Amino acid adenylation domain-containing protein</fullName>
    </submittedName>
</protein>
<dbReference type="InterPro" id="IPR045851">
    <property type="entry name" value="AMP-bd_C_sf"/>
</dbReference>
<organism evidence="9 10">
    <name type="scientific">Corallococcus exiguus</name>
    <dbReference type="NCBI Taxonomy" id="83462"/>
    <lineage>
        <taxon>Bacteria</taxon>
        <taxon>Pseudomonadati</taxon>
        <taxon>Myxococcota</taxon>
        <taxon>Myxococcia</taxon>
        <taxon>Myxococcales</taxon>
        <taxon>Cystobacterineae</taxon>
        <taxon>Myxococcaceae</taxon>
        <taxon>Corallococcus</taxon>
    </lineage>
</organism>
<feature type="domain" description="Carrier" evidence="8">
    <location>
        <begin position="1739"/>
        <end position="1813"/>
    </location>
</feature>
<dbReference type="InterPro" id="IPR020845">
    <property type="entry name" value="AMP-binding_CS"/>
</dbReference>
<dbReference type="InterPro" id="IPR000873">
    <property type="entry name" value="AMP-dep_synth/lig_dom"/>
</dbReference>
<dbReference type="Pfam" id="PF13193">
    <property type="entry name" value="AMP-binding_C"/>
    <property type="match status" value="2"/>
</dbReference>
<name>A0A7X4YJA7_9BACT</name>
<dbReference type="GO" id="GO:0031177">
    <property type="term" value="F:phosphopantetheine binding"/>
    <property type="evidence" value="ECO:0007669"/>
    <property type="project" value="InterPro"/>
</dbReference>
<dbReference type="Gene3D" id="2.30.38.10">
    <property type="entry name" value="Luciferase, Domain 3"/>
    <property type="match status" value="1"/>
</dbReference>
<feature type="non-terminal residue" evidence="9">
    <location>
        <position position="1"/>
    </location>
</feature>
<dbReference type="InterPro" id="IPR010060">
    <property type="entry name" value="NRPS_synth"/>
</dbReference>
<dbReference type="Gene3D" id="3.30.300.30">
    <property type="match status" value="2"/>
</dbReference>
<evidence type="ECO:0000313" key="10">
    <source>
        <dbReference type="Proteomes" id="UP000537825"/>
    </source>
</evidence>
<dbReference type="Gene3D" id="1.10.1200.10">
    <property type="entry name" value="ACP-like"/>
    <property type="match status" value="2"/>
</dbReference>
<keyword evidence="10" id="KW-1185">Reference proteome</keyword>
<dbReference type="Pfam" id="PF00668">
    <property type="entry name" value="Condensation"/>
    <property type="match status" value="4"/>
</dbReference>
<comment type="cofactor">
    <cofactor evidence="1">
        <name>pantetheine 4'-phosphate</name>
        <dbReference type="ChEBI" id="CHEBI:47942"/>
    </cofactor>
</comment>
<dbReference type="Pfam" id="PF00550">
    <property type="entry name" value="PP-binding"/>
    <property type="match status" value="2"/>
</dbReference>
<dbReference type="InterPro" id="IPR042099">
    <property type="entry name" value="ANL_N_sf"/>
</dbReference>
<proteinExistence type="inferred from homology"/>